<accession>A0AAD7ATY1</accession>
<proteinExistence type="predicted"/>
<name>A0AAD7ATY1_9AGAR</name>
<evidence type="ECO:0000256" key="1">
    <source>
        <dbReference type="SAM" id="SignalP"/>
    </source>
</evidence>
<feature type="chain" id="PRO_5042250889" evidence="1">
    <location>
        <begin position="22"/>
        <end position="118"/>
    </location>
</feature>
<organism evidence="2 3">
    <name type="scientific">Mycena albidolilacea</name>
    <dbReference type="NCBI Taxonomy" id="1033008"/>
    <lineage>
        <taxon>Eukaryota</taxon>
        <taxon>Fungi</taxon>
        <taxon>Dikarya</taxon>
        <taxon>Basidiomycota</taxon>
        <taxon>Agaricomycotina</taxon>
        <taxon>Agaricomycetes</taxon>
        <taxon>Agaricomycetidae</taxon>
        <taxon>Agaricales</taxon>
        <taxon>Marasmiineae</taxon>
        <taxon>Mycenaceae</taxon>
        <taxon>Mycena</taxon>
    </lineage>
</organism>
<keyword evidence="1" id="KW-0732">Signal</keyword>
<evidence type="ECO:0000313" key="3">
    <source>
        <dbReference type="Proteomes" id="UP001218218"/>
    </source>
</evidence>
<feature type="signal peptide" evidence="1">
    <location>
        <begin position="1"/>
        <end position="21"/>
    </location>
</feature>
<gene>
    <name evidence="2" type="ORF">DFH08DRAFT_795621</name>
</gene>
<dbReference type="EMBL" id="JARIHO010000001">
    <property type="protein sequence ID" value="KAJ7367455.1"/>
    <property type="molecule type" value="Genomic_DNA"/>
</dbReference>
<keyword evidence="3" id="KW-1185">Reference proteome</keyword>
<evidence type="ECO:0000313" key="2">
    <source>
        <dbReference type="EMBL" id="KAJ7367455.1"/>
    </source>
</evidence>
<protein>
    <submittedName>
        <fullName evidence="2">Uncharacterized protein</fullName>
    </submittedName>
</protein>
<dbReference type="Proteomes" id="UP001218218">
    <property type="component" value="Unassembled WGS sequence"/>
</dbReference>
<dbReference type="AlphaFoldDB" id="A0AAD7ATY1"/>
<reference evidence="2" key="1">
    <citation type="submission" date="2023-03" db="EMBL/GenBank/DDBJ databases">
        <title>Massive genome expansion in bonnet fungi (Mycena s.s.) driven by repeated elements and novel gene families across ecological guilds.</title>
        <authorList>
            <consortium name="Lawrence Berkeley National Laboratory"/>
            <person name="Harder C.B."/>
            <person name="Miyauchi S."/>
            <person name="Viragh M."/>
            <person name="Kuo A."/>
            <person name="Thoen E."/>
            <person name="Andreopoulos B."/>
            <person name="Lu D."/>
            <person name="Skrede I."/>
            <person name="Drula E."/>
            <person name="Henrissat B."/>
            <person name="Morin E."/>
            <person name="Kohler A."/>
            <person name="Barry K."/>
            <person name="LaButti K."/>
            <person name="Morin E."/>
            <person name="Salamov A."/>
            <person name="Lipzen A."/>
            <person name="Mereny Z."/>
            <person name="Hegedus B."/>
            <person name="Baldrian P."/>
            <person name="Stursova M."/>
            <person name="Weitz H."/>
            <person name="Taylor A."/>
            <person name="Grigoriev I.V."/>
            <person name="Nagy L.G."/>
            <person name="Martin F."/>
            <person name="Kauserud H."/>
        </authorList>
    </citation>
    <scope>NUCLEOTIDE SEQUENCE</scope>
    <source>
        <strain evidence="2">CBHHK002</strain>
    </source>
</reference>
<sequence length="118" mass="13177">MYFTTFQLFSLALAFPYFARATLTQGADHAGYTFSASGANFDVEADFDCDLKGGKLNARSRTPTRKRDFHVLDAAAVRYRRCIDGSSDCNGQAQFVAWIVCFEVWRIVFPGAESRALL</sequence>
<comment type="caution">
    <text evidence="2">The sequence shown here is derived from an EMBL/GenBank/DDBJ whole genome shotgun (WGS) entry which is preliminary data.</text>
</comment>